<dbReference type="EMBL" id="JX904117">
    <property type="protein sequence ID" value="AGA18257.1"/>
    <property type="molecule type" value="Genomic_DNA"/>
</dbReference>
<protein>
    <recommendedName>
        <fullName evidence="2">Capsid protein</fullName>
    </recommendedName>
</protein>
<reference evidence="1" key="1">
    <citation type="journal article" date="2013" name="ISME J.">
        <title>Previously unknown and highly divergent ssDNA viruses populate the oceans.</title>
        <authorList>
            <person name="Labonte J.M."/>
            <person name="Suttle C.A."/>
        </authorList>
    </citation>
    <scope>NUCLEOTIDE SEQUENCE</scope>
</reference>
<evidence type="ECO:0008006" key="2">
    <source>
        <dbReference type="Google" id="ProtNLM"/>
    </source>
</evidence>
<name>S4TF97_9VIRU</name>
<sequence length="277" mass="30242">MFMPPMSSKRKRDFWASTHSVGRSRTGGIKLTRKPRGKKRNARVVVPRNKLGFPTSMVATLRYTERLEFEPTGTDTTTWSFRANSCFDPLANVGGHQARGFDEYSELYNTYTVTSSKISTNFMYEGYNGPSKTAGSPSYTAQSIEAVDGEAVPALPPAICGIFKSNAIYGSAIPVQEQMEKDRTSWTIINPQSATRTMSASSALSEFFGKQDLVAATGYSGLTGGVGVGSDPDNQVYYHVFVARGADDYPTGECKIVGFVTMEFRVTFTDPKALAES</sequence>
<accession>S4TF97</accession>
<proteinExistence type="predicted"/>
<organism evidence="1">
    <name type="scientific">uncultured marine virus</name>
    <dbReference type="NCBI Taxonomy" id="186617"/>
    <lineage>
        <taxon>Viruses</taxon>
        <taxon>environmental samples</taxon>
    </lineage>
</organism>
<evidence type="ECO:0000313" key="1">
    <source>
        <dbReference type="EMBL" id="AGA18257.1"/>
    </source>
</evidence>